<protein>
    <submittedName>
        <fullName evidence="1">ATP-binding protein</fullName>
    </submittedName>
</protein>
<dbReference type="RefSeq" id="WP_214158142.1">
    <property type="nucleotide sequence ID" value="NZ_JAHBAY010000010.1"/>
</dbReference>
<accession>A0ABS5TL18</accession>
<dbReference type="Proteomes" id="UP001197247">
    <property type="component" value="Unassembled WGS sequence"/>
</dbReference>
<keyword evidence="2" id="KW-1185">Reference proteome</keyword>
<name>A0ABS5TL18_9ACTN</name>
<proteinExistence type="predicted"/>
<organism evidence="1 2">
    <name type="scientific">Kineosporia corallincola</name>
    <dbReference type="NCBI Taxonomy" id="2835133"/>
    <lineage>
        <taxon>Bacteria</taxon>
        <taxon>Bacillati</taxon>
        <taxon>Actinomycetota</taxon>
        <taxon>Actinomycetes</taxon>
        <taxon>Kineosporiales</taxon>
        <taxon>Kineosporiaceae</taxon>
        <taxon>Kineosporia</taxon>
    </lineage>
</organism>
<evidence type="ECO:0000313" key="1">
    <source>
        <dbReference type="EMBL" id="MBT0771771.1"/>
    </source>
</evidence>
<evidence type="ECO:0000313" key="2">
    <source>
        <dbReference type="Proteomes" id="UP001197247"/>
    </source>
</evidence>
<dbReference type="Gene3D" id="3.40.50.300">
    <property type="entry name" value="P-loop containing nucleotide triphosphate hydrolases"/>
    <property type="match status" value="1"/>
</dbReference>
<reference evidence="1 2" key="1">
    <citation type="submission" date="2021-05" db="EMBL/GenBank/DDBJ databases">
        <title>Kineosporia and Streptomyces sp. nov. two new marine actinobacteria isolated from Coral.</title>
        <authorList>
            <person name="Buangrab K."/>
            <person name="Sutthacheep M."/>
            <person name="Yeemin T."/>
            <person name="Harunari E."/>
            <person name="Igarashi Y."/>
            <person name="Kanchanasin P."/>
            <person name="Tanasupawat S."/>
            <person name="Phongsopitanun W."/>
        </authorList>
    </citation>
    <scope>NUCLEOTIDE SEQUENCE [LARGE SCALE GENOMIC DNA]</scope>
    <source>
        <strain evidence="1 2">J2-2</strain>
    </source>
</reference>
<dbReference type="Gene3D" id="1.10.8.730">
    <property type="match status" value="1"/>
</dbReference>
<dbReference type="Pfam" id="PF12846">
    <property type="entry name" value="AAA_10"/>
    <property type="match status" value="1"/>
</dbReference>
<dbReference type="SUPFAM" id="SSF52540">
    <property type="entry name" value="P-loop containing nucleoside triphosphate hydrolases"/>
    <property type="match status" value="1"/>
</dbReference>
<keyword evidence="1" id="KW-0067">ATP-binding</keyword>
<dbReference type="EMBL" id="JAHBAY010000010">
    <property type="protein sequence ID" value="MBT0771771.1"/>
    <property type="molecule type" value="Genomic_DNA"/>
</dbReference>
<keyword evidence="1" id="KW-0547">Nucleotide-binding</keyword>
<sequence>MVARNTGRRKAPNEKLPAGVRLPIRRLDGGMLWTADRVQQWYELPGTRWYFRSNEQRESGLKQTALAWASAAGVTATKNGRTRVHLRVTTRPYDAAQWARDYDRRVREHSTPLAGDAWSQHLVTPQQAMVGRLNLADTRVFCGVDVADRSMWEAALAKAGGSKEARRVDAARRQVDNAMSMPGLSAHPISADDLEWLVHRSYGLHMPAPSSPAQGEPMGPEDMATFTDGVDIEQMPDGHSVRLTSRQPGREVVRYVTVLAMGRQRNDQLDIPGSQEPWMAYARTLPFAVEISAHVEILTGEQALKSVKRALDRVRDNLTQRRKHGLDIPRQKLVVEQQSIDVTHQLEQGDDLASSRVIGQVRFAVSGSSEEEVAARVLEIQTRFRQYQIEMWRPRGQRALVSEFVPGARVSSTSHTRYMQPMWWAAAVPTLDASVGTRDGYYLGWTVGASRRPVCWDQWEALYNDQTGLLPIIAELGGGKSFLAGMLVAEAVKRGVTQATVLDPSGPLARLCDLPSIAAVSQHVDLLSAPAGTLNPWTVVPIPDDKACETHEEWMLARLEAERERITLAKDVIMMLLPQTYLSRYATTVLVNEAVHHVGGDYNRSLYEVIEALRNTKSPDFRVDAHALAVELKALSDEPLSRLFFGSSSLDVDHALDTDARLLVLTMPGLTLPVTGSDPTTWTTGERIARPLQHLAMYLASKRAYGGPRELPKLLVASEAHHLTQSAAGKALFTRLTRDSRKWRLRYIVDTQLGSDVLGQTGGGLTVECFVGRTESPEGQAEALKMLRVPAGIGFERVLGELSPVGPDGRRAANREFLFRDARGRVEKIVVDCPDPDLALALSPDKDIPQAWIDHARRVRGERMVSA</sequence>
<dbReference type="GO" id="GO:0005524">
    <property type="term" value="F:ATP binding"/>
    <property type="evidence" value="ECO:0007669"/>
    <property type="project" value="UniProtKB-KW"/>
</dbReference>
<comment type="caution">
    <text evidence="1">The sequence shown here is derived from an EMBL/GenBank/DDBJ whole genome shotgun (WGS) entry which is preliminary data.</text>
</comment>
<dbReference type="InterPro" id="IPR027417">
    <property type="entry name" value="P-loop_NTPase"/>
</dbReference>
<gene>
    <name evidence="1" type="ORF">KIH74_22715</name>
</gene>